<dbReference type="CTD" id="36379541"/>
<dbReference type="GO" id="GO:0016020">
    <property type="term" value="C:membrane"/>
    <property type="evidence" value="ECO:0007669"/>
    <property type="project" value="UniProtKB-SubCell"/>
</dbReference>
<comment type="pathway">
    <text evidence="2">Protein modification; protein glycosylation.</text>
</comment>
<reference evidence="15" key="2">
    <citation type="submission" date="2014-09" db="EMBL/GenBank/DDBJ databases">
        <authorList>
            <person name="Martin A.A."/>
        </authorList>
    </citation>
    <scope>NUCLEOTIDE SEQUENCE</scope>
    <source>
        <strain evidence="15">ED321</strain>
    </source>
</reference>
<dbReference type="GO" id="GO:0015012">
    <property type="term" value="P:heparan sulfate proteoglycan biosynthetic process"/>
    <property type="evidence" value="ECO:0007669"/>
    <property type="project" value="EnsemblMetazoa"/>
</dbReference>
<keyword evidence="9 11" id="KW-0472">Membrane</keyword>
<feature type="domain" description="Galactosyltransferase N-terminal" evidence="13">
    <location>
        <begin position="43"/>
        <end position="130"/>
    </location>
</feature>
<dbReference type="InterPro" id="IPR003859">
    <property type="entry name" value="Galactosyl_T"/>
</dbReference>
<keyword evidence="6 11" id="KW-0812">Transmembrane</keyword>
<keyword evidence="8 11" id="KW-1133">Transmembrane helix</keyword>
<dbReference type="GO" id="GO:0050650">
    <property type="term" value="P:chondroitin sulfate proteoglycan biosynthetic process"/>
    <property type="evidence" value="ECO:0007669"/>
    <property type="project" value="EnsemblMetazoa"/>
</dbReference>
<dbReference type="GO" id="GO:0005794">
    <property type="term" value="C:Golgi apparatus"/>
    <property type="evidence" value="ECO:0007669"/>
    <property type="project" value="TreeGrafter"/>
</dbReference>
<comment type="subcellular location">
    <subcellularLocation>
        <location evidence="1">Membrane</location>
        <topology evidence="1">Single-pass type II membrane protein</topology>
    </subcellularLocation>
</comment>
<sequence>MYHHRILVKRCFITIIFSLFIIWFSRNLFFDKAIREYPSILEVKPYNKLCVIVPYRQRLEELNEFVPHITKFLDKQKIDHQILVMNQTDKYRFNRASLINVGFLECDRLRCNYFVMHDVDLLPLNPKLDYSYPGPGIVRHISAGPYHPIKRYDYAKFIGGILMLTMDDFKNVNGMSNKYWGWGLEDDEFYLRLREKGLTEHIERPKNLDTNRENTFKHIHGKERKRDYKQIGNQREMSKKRDRISGLNNVKYKIIRREIEIFNDNSYATIVDVELECDMSWTPYCVLN</sequence>
<name>A0A090LBN8_STRRB</name>
<feature type="transmembrane region" description="Helical" evidence="11">
    <location>
        <begin position="7"/>
        <end position="25"/>
    </location>
</feature>
<organism evidence="14">
    <name type="scientific">Strongyloides ratti</name>
    <name type="common">Parasitic roundworm</name>
    <dbReference type="NCBI Taxonomy" id="34506"/>
    <lineage>
        <taxon>Eukaryota</taxon>
        <taxon>Metazoa</taxon>
        <taxon>Ecdysozoa</taxon>
        <taxon>Nematoda</taxon>
        <taxon>Chromadorea</taxon>
        <taxon>Rhabditida</taxon>
        <taxon>Tylenchina</taxon>
        <taxon>Panagrolaimomorpha</taxon>
        <taxon>Strongyloidoidea</taxon>
        <taxon>Strongyloididae</taxon>
        <taxon>Strongyloides</taxon>
    </lineage>
</organism>
<reference evidence="14" key="1">
    <citation type="submission" date="2014-09" db="EMBL/GenBank/DDBJ databases">
        <authorList>
            <person name="Aslett A.Martin."/>
        </authorList>
    </citation>
    <scope>NUCLEOTIDE SEQUENCE</scope>
    <source>
        <strain evidence="14">ED321 Heterogonic</strain>
    </source>
</reference>
<keyword evidence="4 14" id="KW-0328">Glycosyltransferase</keyword>
<evidence type="ECO:0000256" key="6">
    <source>
        <dbReference type="ARBA" id="ARBA00022692"/>
    </source>
</evidence>
<dbReference type="OMA" id="NWLFVCG"/>
<dbReference type="GO" id="GO:0002009">
    <property type="term" value="P:morphogenesis of an epithelium"/>
    <property type="evidence" value="ECO:0007669"/>
    <property type="project" value="EnsemblMetazoa"/>
</dbReference>
<gene>
    <name evidence="14 16 17" type="ORF">SRAE_2000184100</name>
</gene>
<dbReference type="Pfam" id="PF02709">
    <property type="entry name" value="Glyco_transf_7C"/>
    <property type="match status" value="1"/>
</dbReference>
<keyword evidence="15" id="KW-1185">Reference proteome</keyword>
<protein>
    <submittedName>
        <fullName evidence="14 16">Beta-1,4-galactosyltransferase 7</fullName>
    </submittedName>
</protein>
<dbReference type="GeneID" id="36379541"/>
<evidence type="ECO:0000256" key="2">
    <source>
        <dbReference type="ARBA" id="ARBA00004922"/>
    </source>
</evidence>
<dbReference type="GO" id="GO:0009792">
    <property type="term" value="P:embryo development ending in birth or egg hatching"/>
    <property type="evidence" value="ECO:0007669"/>
    <property type="project" value="EnsemblMetazoa"/>
</dbReference>
<evidence type="ECO:0000259" key="13">
    <source>
        <dbReference type="Pfam" id="PF13733"/>
    </source>
</evidence>
<dbReference type="Pfam" id="PF13733">
    <property type="entry name" value="Glyco_transf_7N"/>
    <property type="match status" value="1"/>
</dbReference>
<evidence type="ECO:0000256" key="1">
    <source>
        <dbReference type="ARBA" id="ARBA00004606"/>
    </source>
</evidence>
<keyword evidence="10" id="KW-0325">Glycoprotein</keyword>
<evidence type="ECO:0000313" key="14">
    <source>
        <dbReference type="EMBL" id="CEF67176.1"/>
    </source>
</evidence>
<dbReference type="STRING" id="34506.A0A090LBN8"/>
<evidence type="ECO:0000256" key="4">
    <source>
        <dbReference type="ARBA" id="ARBA00022676"/>
    </source>
</evidence>
<dbReference type="InterPro" id="IPR029044">
    <property type="entry name" value="Nucleotide-diphossugar_trans"/>
</dbReference>
<evidence type="ECO:0000259" key="12">
    <source>
        <dbReference type="Pfam" id="PF02709"/>
    </source>
</evidence>
<dbReference type="WBParaSite" id="SRAE_2000184100.1">
    <property type="protein sequence ID" value="SRAE_2000184100.1"/>
    <property type="gene ID" value="WBGene00262047"/>
</dbReference>
<dbReference type="UniPathway" id="UPA00378"/>
<evidence type="ECO:0000256" key="5">
    <source>
        <dbReference type="ARBA" id="ARBA00022679"/>
    </source>
</evidence>
<dbReference type="RefSeq" id="XP_024506376.1">
    <property type="nucleotide sequence ID" value="XM_024652839.1"/>
</dbReference>
<dbReference type="GO" id="GO:0022604">
    <property type="term" value="P:regulation of cell morphogenesis"/>
    <property type="evidence" value="ECO:0007669"/>
    <property type="project" value="EnsemblMetazoa"/>
</dbReference>
<reference evidence="16" key="3">
    <citation type="submission" date="2020-12" db="UniProtKB">
        <authorList>
            <consortium name="WormBaseParasite"/>
        </authorList>
    </citation>
    <scope>IDENTIFICATION</scope>
</reference>
<dbReference type="GO" id="GO:0018991">
    <property type="term" value="P:egg-laying behavior"/>
    <property type="evidence" value="ECO:0007669"/>
    <property type="project" value="EnsemblMetazoa"/>
</dbReference>
<dbReference type="InterPro" id="IPR027995">
    <property type="entry name" value="Galactosyl_T_N"/>
</dbReference>
<evidence type="ECO:0000313" key="17">
    <source>
        <dbReference type="WormBase" id="SRAE_2000184100"/>
    </source>
</evidence>
<dbReference type="WormBase" id="SRAE_2000184100">
    <property type="protein sequence ID" value="SRP08653"/>
    <property type="gene ID" value="WBGene00262047"/>
</dbReference>
<dbReference type="Proteomes" id="UP000035682">
    <property type="component" value="Unplaced"/>
</dbReference>
<comment type="similarity">
    <text evidence="3">Belongs to the glycosyltransferase 7 family.</text>
</comment>
<evidence type="ECO:0000256" key="7">
    <source>
        <dbReference type="ARBA" id="ARBA00022968"/>
    </source>
</evidence>
<dbReference type="GO" id="GO:0005975">
    <property type="term" value="P:carbohydrate metabolic process"/>
    <property type="evidence" value="ECO:0007669"/>
    <property type="project" value="InterPro"/>
</dbReference>
<dbReference type="EMBL" id="LN609529">
    <property type="protein sequence ID" value="CEF67176.1"/>
    <property type="molecule type" value="Genomic_DNA"/>
</dbReference>
<evidence type="ECO:0000256" key="8">
    <source>
        <dbReference type="ARBA" id="ARBA00022989"/>
    </source>
</evidence>
<dbReference type="InterPro" id="IPR027791">
    <property type="entry name" value="Galactosyl_T_C"/>
</dbReference>
<dbReference type="OrthoDB" id="6020664at2759"/>
<dbReference type="PANTHER" id="PTHR19300:SF30">
    <property type="entry name" value="BETA-1,4-GALACTOSYLTRANSFERASE 7"/>
    <property type="match status" value="1"/>
</dbReference>
<dbReference type="PRINTS" id="PR02050">
    <property type="entry name" value="B14GALTRFASE"/>
</dbReference>
<proteinExistence type="inferred from homology"/>
<dbReference type="SUPFAM" id="SSF53448">
    <property type="entry name" value="Nucleotide-diphospho-sugar transferases"/>
    <property type="match status" value="1"/>
</dbReference>
<evidence type="ECO:0000256" key="9">
    <source>
        <dbReference type="ARBA" id="ARBA00023136"/>
    </source>
</evidence>
<keyword evidence="5 14" id="KW-0808">Transferase</keyword>
<keyword evidence="7" id="KW-0735">Signal-anchor</keyword>
<evidence type="ECO:0000313" key="15">
    <source>
        <dbReference type="Proteomes" id="UP000035682"/>
    </source>
</evidence>
<dbReference type="Gene3D" id="3.90.550.10">
    <property type="entry name" value="Spore Coat Polysaccharide Biosynthesis Protein SpsA, Chain A"/>
    <property type="match status" value="1"/>
</dbReference>
<accession>A0A090LBN8</accession>
<feature type="domain" description="Galactosyltransferase C-terminal" evidence="12">
    <location>
        <begin position="140"/>
        <end position="218"/>
    </location>
</feature>
<evidence type="ECO:0000256" key="11">
    <source>
        <dbReference type="SAM" id="Phobius"/>
    </source>
</evidence>
<dbReference type="GO" id="GO:0040025">
    <property type="term" value="P:vulval development"/>
    <property type="evidence" value="ECO:0007669"/>
    <property type="project" value="EnsemblMetazoa"/>
</dbReference>
<evidence type="ECO:0000313" key="16">
    <source>
        <dbReference type="WBParaSite" id="SRAE_2000184100.1"/>
    </source>
</evidence>
<dbReference type="PANTHER" id="PTHR19300">
    <property type="entry name" value="BETA-1,4-GALACTOSYLTRANSFERASE"/>
    <property type="match status" value="1"/>
</dbReference>
<dbReference type="AlphaFoldDB" id="A0A090LBN8"/>
<dbReference type="GO" id="GO:0048680">
    <property type="term" value="P:positive regulation of axon regeneration"/>
    <property type="evidence" value="ECO:0007669"/>
    <property type="project" value="EnsemblMetazoa"/>
</dbReference>
<dbReference type="GO" id="GO:0046525">
    <property type="term" value="F:xylosylprotein 4-beta-galactosyltransferase activity"/>
    <property type="evidence" value="ECO:0007669"/>
    <property type="project" value="TreeGrafter"/>
</dbReference>
<evidence type="ECO:0000256" key="10">
    <source>
        <dbReference type="ARBA" id="ARBA00023180"/>
    </source>
</evidence>
<evidence type="ECO:0000256" key="3">
    <source>
        <dbReference type="ARBA" id="ARBA00005735"/>
    </source>
</evidence>